<evidence type="ECO:0000313" key="1">
    <source>
        <dbReference type="EMBL" id="SDP78230.1"/>
    </source>
</evidence>
<evidence type="ECO:0000313" key="2">
    <source>
        <dbReference type="Proteomes" id="UP000182412"/>
    </source>
</evidence>
<dbReference type="Proteomes" id="UP000182412">
    <property type="component" value="Unassembled WGS sequence"/>
</dbReference>
<dbReference type="InterPro" id="IPR000944">
    <property type="entry name" value="Tscrpt_reg_Rrf2"/>
</dbReference>
<accession>A0A1H0VIF4</accession>
<dbReference type="Pfam" id="PF02082">
    <property type="entry name" value="Rrf2"/>
    <property type="match status" value="1"/>
</dbReference>
<reference evidence="1 2" key="1">
    <citation type="submission" date="2016-10" db="EMBL/GenBank/DDBJ databases">
        <authorList>
            <person name="de Groot N.N."/>
        </authorList>
    </citation>
    <scope>NUCLEOTIDE SEQUENCE [LARGE SCALE GENOMIC DNA]</scope>
    <source>
        <strain evidence="1 2">S137</strain>
    </source>
</reference>
<dbReference type="InterPro" id="IPR036390">
    <property type="entry name" value="WH_DNA-bd_sf"/>
</dbReference>
<dbReference type="SUPFAM" id="SSF46785">
    <property type="entry name" value="Winged helix' DNA-binding domain"/>
    <property type="match status" value="1"/>
</dbReference>
<proteinExistence type="predicted"/>
<dbReference type="EMBL" id="FNJQ01000057">
    <property type="protein sequence ID" value="SDP78230.1"/>
    <property type="molecule type" value="Genomic_DNA"/>
</dbReference>
<dbReference type="GO" id="GO:0005829">
    <property type="term" value="C:cytosol"/>
    <property type="evidence" value="ECO:0007669"/>
    <property type="project" value="TreeGrafter"/>
</dbReference>
<name>A0A1H0VIF4_SELRU</name>
<dbReference type="RefSeq" id="WP_074573628.1">
    <property type="nucleotide sequence ID" value="NZ_FNJQ01000057.1"/>
</dbReference>
<protein>
    <submittedName>
        <fullName evidence="1">Rrf2 family protein</fullName>
    </submittedName>
</protein>
<sequence>MQFSFRLPVATHILLCIERFKDEYKATSTFLASSVNVNPVIIRKTLGQLKAAGLVEVAAGVGGAKLTKSPQDITLWDVFQAVEEDEDLFHFQENPNPKCPVGRNIHGVLGDRLEEVRQHMQADFKKVTIADLLASIAVKEAEQEQSK</sequence>
<dbReference type="InterPro" id="IPR036388">
    <property type="entry name" value="WH-like_DNA-bd_sf"/>
</dbReference>
<dbReference type="Gene3D" id="1.10.10.10">
    <property type="entry name" value="Winged helix-like DNA-binding domain superfamily/Winged helix DNA-binding domain"/>
    <property type="match status" value="1"/>
</dbReference>
<dbReference type="PANTHER" id="PTHR33221:SF15">
    <property type="entry name" value="HTH-TYPE TRANSCRIPTIONAL REGULATOR YWGB-RELATED"/>
    <property type="match status" value="1"/>
</dbReference>
<dbReference type="PANTHER" id="PTHR33221">
    <property type="entry name" value="WINGED HELIX-TURN-HELIX TRANSCRIPTIONAL REGULATOR, RRF2 FAMILY"/>
    <property type="match status" value="1"/>
</dbReference>
<dbReference type="GO" id="GO:0003700">
    <property type="term" value="F:DNA-binding transcription factor activity"/>
    <property type="evidence" value="ECO:0007669"/>
    <property type="project" value="TreeGrafter"/>
</dbReference>
<organism evidence="1 2">
    <name type="scientific">Selenomonas ruminantium</name>
    <dbReference type="NCBI Taxonomy" id="971"/>
    <lineage>
        <taxon>Bacteria</taxon>
        <taxon>Bacillati</taxon>
        <taxon>Bacillota</taxon>
        <taxon>Negativicutes</taxon>
        <taxon>Selenomonadales</taxon>
        <taxon>Selenomonadaceae</taxon>
        <taxon>Selenomonas</taxon>
    </lineage>
</organism>
<gene>
    <name evidence="1" type="ORF">SAMN05216366_1571</name>
</gene>
<dbReference type="PROSITE" id="PS51197">
    <property type="entry name" value="HTH_RRF2_2"/>
    <property type="match status" value="1"/>
</dbReference>
<dbReference type="OrthoDB" id="213028at2"/>
<dbReference type="AlphaFoldDB" id="A0A1H0VIF4"/>